<evidence type="ECO:0000256" key="1">
    <source>
        <dbReference type="ARBA" id="ARBA00022679"/>
    </source>
</evidence>
<reference evidence="2 3" key="1">
    <citation type="journal article" date="2024" name="IMA Fungus">
        <title>IMA Genome - F19 : A genome assembly and annotation guide to empower mycologists, including annotated draft genome sequences of Ceratocystis pirilliformis, Diaporthe australafricana, Fusarium ophioides, Paecilomyces lecythidis, and Sporothrix stenoceras.</title>
        <authorList>
            <person name="Aylward J."/>
            <person name="Wilson A.M."/>
            <person name="Visagie C.M."/>
            <person name="Spraker J."/>
            <person name="Barnes I."/>
            <person name="Buitendag C."/>
            <person name="Ceriani C."/>
            <person name="Del Mar Angel L."/>
            <person name="du Plessis D."/>
            <person name="Fuchs T."/>
            <person name="Gasser K."/>
            <person name="Kramer D."/>
            <person name="Li W."/>
            <person name="Munsamy K."/>
            <person name="Piso A."/>
            <person name="Price J.L."/>
            <person name="Sonnekus B."/>
            <person name="Thomas C."/>
            <person name="van der Nest A."/>
            <person name="van Dijk A."/>
            <person name="van Heerden A."/>
            <person name="van Vuuren N."/>
            <person name="Yilmaz N."/>
            <person name="Duong T.A."/>
            <person name="van der Merwe N.A."/>
            <person name="Wingfield M.J."/>
            <person name="Wingfield B.D."/>
        </authorList>
    </citation>
    <scope>NUCLEOTIDE SEQUENCE [LARGE SCALE GENOMIC DNA]</scope>
    <source>
        <strain evidence="2 3">CMW 18167</strain>
    </source>
</reference>
<dbReference type="InterPro" id="IPR023213">
    <property type="entry name" value="CAT-like_dom_sf"/>
</dbReference>
<evidence type="ECO:0008006" key="4">
    <source>
        <dbReference type="Google" id="ProtNLM"/>
    </source>
</evidence>
<keyword evidence="1" id="KW-0808">Transferase</keyword>
<dbReference type="InterPro" id="IPR050317">
    <property type="entry name" value="Plant_Fungal_Acyltransferase"/>
</dbReference>
<organism evidence="2 3">
    <name type="scientific">Paecilomyces lecythidis</name>
    <dbReference type="NCBI Taxonomy" id="3004212"/>
    <lineage>
        <taxon>Eukaryota</taxon>
        <taxon>Fungi</taxon>
        <taxon>Dikarya</taxon>
        <taxon>Ascomycota</taxon>
        <taxon>Pezizomycotina</taxon>
        <taxon>Eurotiomycetes</taxon>
        <taxon>Eurotiomycetidae</taxon>
        <taxon>Eurotiales</taxon>
        <taxon>Thermoascaceae</taxon>
        <taxon>Paecilomyces</taxon>
    </lineage>
</organism>
<dbReference type="EMBL" id="JAVDPF010000019">
    <property type="protein sequence ID" value="KAL1874716.1"/>
    <property type="molecule type" value="Genomic_DNA"/>
</dbReference>
<evidence type="ECO:0000313" key="3">
    <source>
        <dbReference type="Proteomes" id="UP001583193"/>
    </source>
</evidence>
<accession>A0ABR3XFJ1</accession>
<sequence>MGRKEVYQLRPSSYTNLPESESVPLSTNDYATAPNFLQFGLYFSVPDDGDRTNVVNSLKISLEETLSQCRPLTGTLQSNGNGDYSIVTRKEDTVKFVIHWLDTSEDGGSHFPSYVHLEKNDFTSATIDDVTELWLEEIASGAASPSPDSSPLLLGIQANLIPGGLVLVIHYHHWALDFTGFASFVRQWGENSHALASGTPLPKLDPICLDRSLLNRHLKLAEHERVDAQPIPPDHPGYLPGPLLLFHLTKSKAEKLKSLATSEAGPRISTYDAFIALWWRLLSKHRAQTYEADIQRPATLFEVINIRNRVTPPLPERYMGNAVMLASSESQTEKLTIKEVIGDAPLSKLAAYIRSITDSVDSAFVYKTLDAIAPARQKNSLFSHLLKSYPPMTLKTTDWRAPNICDADFGFGKPAAFRHLFSTMSLTNIYIYPLRRASAAKEEVFEFAVPVEKVAVDRFLEDVQVKEWFEFRGVEVKG</sequence>
<dbReference type="PANTHER" id="PTHR31642:SF310">
    <property type="entry name" value="FATTY ALCOHOL:CAFFEOYL-COA ACYLTRANSFERASE"/>
    <property type="match status" value="1"/>
</dbReference>
<evidence type="ECO:0000313" key="2">
    <source>
        <dbReference type="EMBL" id="KAL1874716.1"/>
    </source>
</evidence>
<comment type="caution">
    <text evidence="2">The sequence shown here is derived from an EMBL/GenBank/DDBJ whole genome shotgun (WGS) entry which is preliminary data.</text>
</comment>
<proteinExistence type="predicted"/>
<dbReference type="Gene3D" id="3.30.559.10">
    <property type="entry name" value="Chloramphenicol acetyltransferase-like domain"/>
    <property type="match status" value="2"/>
</dbReference>
<dbReference type="PANTHER" id="PTHR31642">
    <property type="entry name" value="TRICHOTHECENE 3-O-ACETYLTRANSFERASE"/>
    <property type="match status" value="1"/>
</dbReference>
<dbReference type="Proteomes" id="UP001583193">
    <property type="component" value="Unassembled WGS sequence"/>
</dbReference>
<dbReference type="Pfam" id="PF02458">
    <property type="entry name" value="Transferase"/>
    <property type="match status" value="1"/>
</dbReference>
<name>A0ABR3XFJ1_9EURO</name>
<keyword evidence="3" id="KW-1185">Reference proteome</keyword>
<gene>
    <name evidence="2" type="ORF">Plec18167_005952</name>
</gene>
<protein>
    <recommendedName>
        <fullName evidence="4">Transferase</fullName>
    </recommendedName>
</protein>